<dbReference type="EMBL" id="QFYP01000001">
    <property type="protein sequence ID" value="RAK60087.1"/>
    <property type="molecule type" value="Genomic_DNA"/>
</dbReference>
<evidence type="ECO:0000256" key="1">
    <source>
        <dbReference type="ARBA" id="ARBA00022448"/>
    </source>
</evidence>
<dbReference type="GO" id="GO:0046933">
    <property type="term" value="F:proton-transporting ATP synthase activity, rotational mechanism"/>
    <property type="evidence" value="ECO:0007669"/>
    <property type="project" value="UniProtKB-UniRule"/>
</dbReference>
<name>A0A328AZQ2_9CAUL</name>
<evidence type="ECO:0000313" key="15">
    <source>
        <dbReference type="EMBL" id="RAK60087.1"/>
    </source>
</evidence>
<evidence type="ECO:0000256" key="7">
    <source>
        <dbReference type="ARBA" id="ARBA00023136"/>
    </source>
</evidence>
<evidence type="ECO:0000256" key="9">
    <source>
        <dbReference type="ARBA" id="ARBA00025198"/>
    </source>
</evidence>
<dbReference type="RefSeq" id="WP_111457380.1">
    <property type="nucleotide sequence ID" value="NZ_QFYP01000001.1"/>
</dbReference>
<evidence type="ECO:0000256" key="4">
    <source>
        <dbReference type="ARBA" id="ARBA00022781"/>
    </source>
</evidence>
<organism evidence="15 16">
    <name type="scientific">Phenylobacterium hankyongense</name>
    <dbReference type="NCBI Taxonomy" id="1813876"/>
    <lineage>
        <taxon>Bacteria</taxon>
        <taxon>Pseudomonadati</taxon>
        <taxon>Pseudomonadota</taxon>
        <taxon>Alphaproteobacteria</taxon>
        <taxon>Caulobacterales</taxon>
        <taxon>Caulobacteraceae</taxon>
        <taxon>Phenylobacterium</taxon>
    </lineage>
</organism>
<evidence type="ECO:0000256" key="14">
    <source>
        <dbReference type="SAM" id="Coils"/>
    </source>
</evidence>
<keyword evidence="12" id="KW-1003">Cell membrane</keyword>
<dbReference type="GO" id="GO:0045259">
    <property type="term" value="C:proton-transporting ATP synthase complex"/>
    <property type="evidence" value="ECO:0007669"/>
    <property type="project" value="UniProtKB-KW"/>
</dbReference>
<dbReference type="GO" id="GO:0016787">
    <property type="term" value="F:hydrolase activity"/>
    <property type="evidence" value="ECO:0007669"/>
    <property type="project" value="UniProtKB-KW"/>
</dbReference>
<evidence type="ECO:0000256" key="5">
    <source>
        <dbReference type="ARBA" id="ARBA00022989"/>
    </source>
</evidence>
<dbReference type="Proteomes" id="UP000249842">
    <property type="component" value="Unassembled WGS sequence"/>
</dbReference>
<keyword evidence="7 12" id="KW-0472">Membrane</keyword>
<gene>
    <name evidence="12" type="primary">atpF</name>
    <name evidence="15" type="ORF">DJ021_09850</name>
</gene>
<comment type="caution">
    <text evidence="15">The sequence shown here is derived from an EMBL/GenBank/DDBJ whole genome shotgun (WGS) entry which is preliminary data.</text>
</comment>
<dbReference type="AlphaFoldDB" id="A0A328AZQ2"/>
<keyword evidence="4 12" id="KW-0375">Hydrogen ion transport</keyword>
<dbReference type="InterPro" id="IPR002146">
    <property type="entry name" value="ATP_synth_b/b'su_bac/chlpt"/>
</dbReference>
<feature type="coiled-coil region" evidence="14">
    <location>
        <begin position="43"/>
        <end position="118"/>
    </location>
</feature>
<evidence type="ECO:0000256" key="10">
    <source>
        <dbReference type="ARBA" id="ARBA00025614"/>
    </source>
</evidence>
<dbReference type="OrthoDB" id="7210836at2"/>
<evidence type="ECO:0000256" key="8">
    <source>
        <dbReference type="ARBA" id="ARBA00023310"/>
    </source>
</evidence>
<keyword evidence="1 12" id="KW-0813">Transport</keyword>
<evidence type="ECO:0000256" key="6">
    <source>
        <dbReference type="ARBA" id="ARBA00023065"/>
    </source>
</evidence>
<keyword evidence="14" id="KW-0175">Coiled coil</keyword>
<sequence length="164" mass="17581">MVEILTDAHFWVGVALVVFVGVLVMAGVPGLAAKAIDARGLKVQSQLDEANRLREEAQGLLAQIKTQREQSEKLAAEIMANAREEAQRLQADSQAKLAEQIERRGQLAERRIAMAESQAAAEVKAAAADLASSMAERVLTQRLAGAKTDPLVDKAISQLAGKLQ</sequence>
<evidence type="ECO:0000256" key="2">
    <source>
        <dbReference type="ARBA" id="ARBA00022547"/>
    </source>
</evidence>
<evidence type="ECO:0000256" key="3">
    <source>
        <dbReference type="ARBA" id="ARBA00022692"/>
    </source>
</evidence>
<protein>
    <recommendedName>
        <fullName evidence="12">ATP synthase subunit b</fullName>
    </recommendedName>
    <alternativeName>
        <fullName evidence="12">ATP synthase F(0) sector subunit b</fullName>
    </alternativeName>
    <alternativeName>
        <fullName evidence="12">ATPase subunit I</fullName>
    </alternativeName>
    <alternativeName>
        <fullName evidence="12">F-type ATPase subunit b</fullName>
        <shortName evidence="12">F-ATPase subunit b</shortName>
    </alternativeName>
</protein>
<dbReference type="GO" id="GO:0012505">
    <property type="term" value="C:endomembrane system"/>
    <property type="evidence" value="ECO:0007669"/>
    <property type="project" value="UniProtKB-SubCell"/>
</dbReference>
<keyword evidence="8 12" id="KW-0066">ATP synthesis</keyword>
<comment type="subcellular location">
    <subcellularLocation>
        <location evidence="12">Cell membrane</location>
        <topology evidence="12">Single-pass membrane protein</topology>
    </subcellularLocation>
    <subcellularLocation>
        <location evidence="11">Endomembrane system</location>
        <topology evidence="11">Single-pass membrane protein</topology>
    </subcellularLocation>
</comment>
<keyword evidence="15" id="KW-0378">Hydrolase</keyword>
<accession>A0A328AZQ2</accession>
<comment type="subunit">
    <text evidence="12">F-type ATPases have 2 components, F(1) - the catalytic core - and F(0) - the membrane proton channel. F(1) has five subunits: alpha(3), beta(3), gamma(1), delta(1), epsilon(1). F(0) has three main subunits: a(1), b(2) and c(10-14). The alpha and beta chains form an alternating ring which encloses part of the gamma chain. F(1) is attached to F(0) by a central stalk formed by the gamma and epsilon chains, while a peripheral stalk is formed by the delta and b chains.</text>
</comment>
<dbReference type="GO" id="GO:0005886">
    <property type="term" value="C:plasma membrane"/>
    <property type="evidence" value="ECO:0007669"/>
    <property type="project" value="UniProtKB-SubCell"/>
</dbReference>
<evidence type="ECO:0000256" key="11">
    <source>
        <dbReference type="ARBA" id="ARBA00037847"/>
    </source>
</evidence>
<keyword evidence="2 12" id="KW-0138">CF(0)</keyword>
<dbReference type="Pfam" id="PF00430">
    <property type="entry name" value="ATP-synt_B"/>
    <property type="match status" value="1"/>
</dbReference>
<evidence type="ECO:0000256" key="12">
    <source>
        <dbReference type="HAMAP-Rule" id="MF_01398"/>
    </source>
</evidence>
<evidence type="ECO:0000256" key="13">
    <source>
        <dbReference type="RuleBase" id="RU003848"/>
    </source>
</evidence>
<dbReference type="HAMAP" id="MF_01398">
    <property type="entry name" value="ATP_synth_b_bprime"/>
    <property type="match status" value="1"/>
</dbReference>
<keyword evidence="16" id="KW-1185">Reference proteome</keyword>
<reference evidence="16" key="1">
    <citation type="submission" date="2018-05" db="EMBL/GenBank/DDBJ databases">
        <authorList>
            <person name="Li X."/>
        </authorList>
    </citation>
    <scope>NUCLEOTIDE SEQUENCE [LARGE SCALE GENOMIC DNA]</scope>
    <source>
        <strain evidence="16">HKS-05</strain>
    </source>
</reference>
<feature type="transmembrane region" description="Helical" evidence="12">
    <location>
        <begin position="12"/>
        <end position="32"/>
    </location>
</feature>
<keyword evidence="5 12" id="KW-1133">Transmembrane helix</keyword>
<evidence type="ECO:0000313" key="16">
    <source>
        <dbReference type="Proteomes" id="UP000249842"/>
    </source>
</evidence>
<keyword evidence="3 12" id="KW-0812">Transmembrane</keyword>
<dbReference type="CDD" id="cd06503">
    <property type="entry name" value="ATP-synt_Fo_b"/>
    <property type="match status" value="1"/>
</dbReference>
<comment type="similarity">
    <text evidence="12 13">Belongs to the ATPase B chain family.</text>
</comment>
<comment type="function">
    <text evidence="10">Component of the F(0) channel, it forms part of the peripheral stalk, linking F(1) to F(0). The b'-subunit is a diverged and duplicated form of b found in plants and photosynthetic bacteria.</text>
</comment>
<proteinExistence type="inferred from homology"/>
<comment type="function">
    <text evidence="9 12">F(1)F(0) ATP synthase produces ATP from ADP in the presence of a proton or sodium gradient. F-type ATPases consist of two structural domains, F(1) containing the extramembraneous catalytic core and F(0) containing the membrane proton channel, linked together by a central stalk and a peripheral stalk. During catalysis, ATP synthesis in the catalytic domain of F(1) is coupled via a rotary mechanism of the central stalk subunits to proton translocation.</text>
</comment>
<keyword evidence="6 12" id="KW-0406">Ion transport</keyword>